<evidence type="ECO:0000256" key="1">
    <source>
        <dbReference type="SAM" id="MobiDB-lite"/>
    </source>
</evidence>
<reference evidence="2 3" key="1">
    <citation type="submission" date="2018-11" db="EMBL/GenBank/DDBJ databases">
        <authorList>
            <consortium name="Pathogen Informatics"/>
        </authorList>
    </citation>
    <scope>NUCLEOTIDE SEQUENCE [LARGE SCALE GENOMIC DNA]</scope>
</reference>
<evidence type="ECO:0008006" key="4">
    <source>
        <dbReference type="Google" id="ProtNLM"/>
    </source>
</evidence>
<dbReference type="InterPro" id="IPR043128">
    <property type="entry name" value="Rev_trsase/Diguanyl_cyclase"/>
</dbReference>
<dbReference type="Gene3D" id="3.10.10.10">
    <property type="entry name" value="HIV Type 1 Reverse Transcriptase, subunit A, domain 1"/>
    <property type="match status" value="1"/>
</dbReference>
<dbReference type="Proteomes" id="UP000281553">
    <property type="component" value="Unassembled WGS sequence"/>
</dbReference>
<dbReference type="SUPFAM" id="SSF56672">
    <property type="entry name" value="DNA/RNA polymerases"/>
    <property type="match status" value="1"/>
</dbReference>
<dbReference type="AlphaFoldDB" id="A0A3P7LHH4"/>
<protein>
    <recommendedName>
        <fullName evidence="4">Reverse transcriptase domain-containing protein</fullName>
    </recommendedName>
</protein>
<feature type="region of interest" description="Disordered" evidence="1">
    <location>
        <begin position="55"/>
        <end position="82"/>
    </location>
</feature>
<gene>
    <name evidence="2" type="ORF">DILT_LOCUS7178</name>
</gene>
<dbReference type="OrthoDB" id="10064107at2759"/>
<evidence type="ECO:0000313" key="2">
    <source>
        <dbReference type="EMBL" id="VDN11347.1"/>
    </source>
</evidence>
<dbReference type="Gene3D" id="3.30.70.270">
    <property type="match status" value="1"/>
</dbReference>
<organism evidence="2 3">
    <name type="scientific">Dibothriocephalus latus</name>
    <name type="common">Fish tapeworm</name>
    <name type="synonym">Diphyllobothrium latum</name>
    <dbReference type="NCBI Taxonomy" id="60516"/>
    <lineage>
        <taxon>Eukaryota</taxon>
        <taxon>Metazoa</taxon>
        <taxon>Spiralia</taxon>
        <taxon>Lophotrochozoa</taxon>
        <taxon>Platyhelminthes</taxon>
        <taxon>Cestoda</taxon>
        <taxon>Eucestoda</taxon>
        <taxon>Diphyllobothriidea</taxon>
        <taxon>Diphyllobothriidae</taxon>
        <taxon>Dibothriocephalus</taxon>
    </lineage>
</organism>
<dbReference type="InterPro" id="IPR043502">
    <property type="entry name" value="DNA/RNA_pol_sf"/>
</dbReference>
<sequence length="258" mass="28604">MRPLVGNMTIDAKFFQDMFLEHLPSFIQTIMVAMSDDFDVAKLASMALSQLVAAPSSELRPHQQTPRLESTWTEHPGNSSGRTFYGCDTKSGRRFMVEPGAQLSVIPLPPTERRFPNPGFLLQLLTPPLSLLLDLAEFEHMLQKNIYRKSDSPWASSLHMVPKATSGDYRALNNVTISDCYAVPLLQDFASILFGKSVFSKIDLVRAFQQIPIARKKFQRRPSPSHLASSNALAAFGKVKTALGDATLFTHSVPDAPI</sequence>
<keyword evidence="3" id="KW-1185">Reference proteome</keyword>
<name>A0A3P7LHH4_DIBLA</name>
<dbReference type="EMBL" id="UYRU01051250">
    <property type="protein sequence ID" value="VDN11347.1"/>
    <property type="molecule type" value="Genomic_DNA"/>
</dbReference>
<accession>A0A3P7LHH4</accession>
<dbReference type="PANTHER" id="PTHR24559:SF444">
    <property type="entry name" value="REVERSE TRANSCRIPTASE DOMAIN-CONTAINING PROTEIN"/>
    <property type="match status" value="1"/>
</dbReference>
<dbReference type="PANTHER" id="PTHR24559">
    <property type="entry name" value="TRANSPOSON TY3-I GAG-POL POLYPROTEIN"/>
    <property type="match status" value="1"/>
</dbReference>
<evidence type="ECO:0000313" key="3">
    <source>
        <dbReference type="Proteomes" id="UP000281553"/>
    </source>
</evidence>
<dbReference type="InterPro" id="IPR053134">
    <property type="entry name" value="RNA-dir_DNA_polymerase"/>
</dbReference>
<proteinExistence type="predicted"/>
<feature type="compositionally biased region" description="Polar residues" evidence="1">
    <location>
        <begin position="62"/>
        <end position="82"/>
    </location>
</feature>